<proteinExistence type="predicted"/>
<dbReference type="Proteomes" id="UP000498980">
    <property type="component" value="Unassembled WGS sequence"/>
</dbReference>
<protein>
    <submittedName>
        <fullName evidence="2">Uncharacterized protein</fullName>
    </submittedName>
</protein>
<feature type="region of interest" description="Disordered" evidence="1">
    <location>
        <begin position="1"/>
        <end position="21"/>
    </location>
</feature>
<reference evidence="2 3" key="1">
    <citation type="submission" date="2020-05" db="EMBL/GenBank/DDBJ databases">
        <title>Whole genome shotgun sequence of Streptomyces fulvorobeus NBRC 15897.</title>
        <authorList>
            <person name="Komaki H."/>
            <person name="Tamura T."/>
        </authorList>
    </citation>
    <scope>NUCLEOTIDE SEQUENCE [LARGE SCALE GENOMIC DNA]</scope>
    <source>
        <strain evidence="2 3">NBRC 15897</strain>
    </source>
</reference>
<evidence type="ECO:0000256" key="1">
    <source>
        <dbReference type="SAM" id="MobiDB-lite"/>
    </source>
</evidence>
<name>A0A7J0C739_9ACTN</name>
<evidence type="ECO:0000313" key="3">
    <source>
        <dbReference type="Proteomes" id="UP000498980"/>
    </source>
</evidence>
<keyword evidence="3" id="KW-1185">Reference proteome</keyword>
<dbReference type="EMBL" id="BLWC01000001">
    <property type="protein sequence ID" value="GFM97556.1"/>
    <property type="molecule type" value="Genomic_DNA"/>
</dbReference>
<feature type="compositionally biased region" description="Polar residues" evidence="1">
    <location>
        <begin position="8"/>
        <end position="17"/>
    </location>
</feature>
<dbReference type="AlphaFoldDB" id="A0A7J0C739"/>
<evidence type="ECO:0000313" key="2">
    <source>
        <dbReference type="EMBL" id="GFM97556.1"/>
    </source>
</evidence>
<comment type="caution">
    <text evidence="2">The sequence shown here is derived from an EMBL/GenBank/DDBJ whole genome shotgun (WGS) entry which is preliminary data.</text>
</comment>
<sequence length="61" mass="6627">MTEGWLTPASSASSTLDRNGASPALRTMEWAIRRWVGVSRCPSKSRCNRAAGPLPLILTLQ</sequence>
<gene>
    <name evidence="2" type="ORF">Sfulv_23670</name>
</gene>
<organism evidence="2 3">
    <name type="scientific">Streptomyces fulvorobeus</name>
    <dbReference type="NCBI Taxonomy" id="284028"/>
    <lineage>
        <taxon>Bacteria</taxon>
        <taxon>Bacillati</taxon>
        <taxon>Actinomycetota</taxon>
        <taxon>Actinomycetes</taxon>
        <taxon>Kitasatosporales</taxon>
        <taxon>Streptomycetaceae</taxon>
        <taxon>Streptomyces</taxon>
    </lineage>
</organism>
<accession>A0A7J0C739</accession>